<evidence type="ECO:0000256" key="6">
    <source>
        <dbReference type="SAM" id="MobiDB-lite"/>
    </source>
</evidence>
<feature type="region of interest" description="Disordered" evidence="6">
    <location>
        <begin position="199"/>
        <end position="279"/>
    </location>
</feature>
<dbReference type="GO" id="GO:0042273">
    <property type="term" value="P:ribosomal large subunit biogenesis"/>
    <property type="evidence" value="ECO:0007669"/>
    <property type="project" value="TreeGrafter"/>
</dbReference>
<evidence type="ECO:0000256" key="1">
    <source>
        <dbReference type="ARBA" id="ARBA00004604"/>
    </source>
</evidence>
<gene>
    <name evidence="7" type="ORF">BaOVIS_031340</name>
</gene>
<evidence type="ECO:0000256" key="3">
    <source>
        <dbReference type="ARBA" id="ARBA00022517"/>
    </source>
</evidence>
<dbReference type="InterPro" id="IPR008610">
    <property type="entry name" value="Ebp2"/>
</dbReference>
<dbReference type="GO" id="GO:0030687">
    <property type="term" value="C:preribosome, large subunit precursor"/>
    <property type="evidence" value="ECO:0007669"/>
    <property type="project" value="TreeGrafter"/>
</dbReference>
<feature type="compositionally biased region" description="Basic residues" evidence="6">
    <location>
        <begin position="270"/>
        <end position="279"/>
    </location>
</feature>
<dbReference type="PANTHER" id="PTHR13028">
    <property type="entry name" value="RRNA PROCESSING PROTEIN EBNA1-BINDING PROTEIN-RELATED"/>
    <property type="match status" value="1"/>
</dbReference>
<accession>A0A9W5TDQ4</accession>
<dbReference type="GO" id="GO:0034399">
    <property type="term" value="C:nuclear periphery"/>
    <property type="evidence" value="ECO:0007669"/>
    <property type="project" value="TreeGrafter"/>
</dbReference>
<evidence type="ECO:0000256" key="5">
    <source>
        <dbReference type="ARBA" id="ARBA00023242"/>
    </source>
</evidence>
<name>A0A9W5TDQ4_BABOV</name>
<dbReference type="Proteomes" id="UP001057455">
    <property type="component" value="Unassembled WGS sequence"/>
</dbReference>
<feature type="compositionally biased region" description="Basic residues" evidence="6">
    <location>
        <begin position="239"/>
        <end position="256"/>
    </location>
</feature>
<dbReference type="OrthoDB" id="443772at2759"/>
<dbReference type="PANTHER" id="PTHR13028:SF0">
    <property type="entry name" value="RRNA-PROCESSING PROTEIN EBP2-RELATED"/>
    <property type="match status" value="1"/>
</dbReference>
<comment type="similarity">
    <text evidence="2">Belongs to the EBP2 family.</text>
</comment>
<dbReference type="AlphaFoldDB" id="A0A9W5TDQ4"/>
<protein>
    <submittedName>
        <fullName evidence="7">rRNA-processing EBP2 homolog</fullName>
    </submittedName>
</protein>
<dbReference type="GO" id="GO:0005730">
    <property type="term" value="C:nucleolus"/>
    <property type="evidence" value="ECO:0007669"/>
    <property type="project" value="UniProtKB-SubCell"/>
</dbReference>
<keyword evidence="5" id="KW-0539">Nucleus</keyword>
<organism evidence="7 8">
    <name type="scientific">Babesia ovis</name>
    <dbReference type="NCBI Taxonomy" id="5869"/>
    <lineage>
        <taxon>Eukaryota</taxon>
        <taxon>Sar</taxon>
        <taxon>Alveolata</taxon>
        <taxon>Apicomplexa</taxon>
        <taxon>Aconoidasida</taxon>
        <taxon>Piroplasmida</taxon>
        <taxon>Babesiidae</taxon>
        <taxon>Babesia</taxon>
    </lineage>
</organism>
<keyword evidence="4" id="KW-0175">Coiled coil</keyword>
<feature type="compositionally biased region" description="Basic and acidic residues" evidence="6">
    <location>
        <begin position="202"/>
        <end position="215"/>
    </location>
</feature>
<comment type="subcellular location">
    <subcellularLocation>
        <location evidence="1">Nucleus</location>
        <location evidence="1">Nucleolus</location>
    </subcellularLocation>
</comment>
<reference evidence="7" key="1">
    <citation type="submission" date="2019-12" db="EMBL/GenBank/DDBJ databases">
        <title>Genome sequence of Babesia ovis.</title>
        <authorList>
            <person name="Yamagishi J."/>
            <person name="Sevinc F."/>
            <person name="Xuan X."/>
        </authorList>
    </citation>
    <scope>NUCLEOTIDE SEQUENCE</scope>
    <source>
        <strain evidence="7">Selcuk</strain>
    </source>
</reference>
<keyword evidence="3" id="KW-0690">Ribosome biogenesis</keyword>
<dbReference type="GO" id="GO:0006364">
    <property type="term" value="P:rRNA processing"/>
    <property type="evidence" value="ECO:0007669"/>
    <property type="project" value="TreeGrafter"/>
</dbReference>
<evidence type="ECO:0000313" key="8">
    <source>
        <dbReference type="Proteomes" id="UP001057455"/>
    </source>
</evidence>
<evidence type="ECO:0000256" key="4">
    <source>
        <dbReference type="ARBA" id="ARBA00023054"/>
    </source>
</evidence>
<proteinExistence type="inferred from homology"/>
<sequence>MPLQIKALGYVLQPGERFLDSDDLPEDAEIDSVDEGTVNKRSFVYKKDEILEKIKEINPKRNAKQLPWIETLTLTADEPCSKDIDRNQTLKVEQNFKDIALKCVKTGLQQLVKLGIDFNRPSDFYADMLKTDIQMERVMKKLANRTKRIQERKGELSVKVKKGFDKQVKQRQRKNKFIKEVGQIMKNRKGDVSIENQIDDLIDSHSKPESKKKFDGGGGIKQSRKKHLRTVAKGSSKTNKAHKGGKTKQKSSKKSQGKSSHGGKGERRGKGGKKGKGRK</sequence>
<evidence type="ECO:0000313" key="7">
    <source>
        <dbReference type="EMBL" id="GFE55730.1"/>
    </source>
</evidence>
<evidence type="ECO:0000256" key="2">
    <source>
        <dbReference type="ARBA" id="ARBA00007336"/>
    </source>
</evidence>
<dbReference type="EMBL" id="BLIY01000024">
    <property type="protein sequence ID" value="GFE55730.1"/>
    <property type="molecule type" value="Genomic_DNA"/>
</dbReference>
<dbReference type="Pfam" id="PF05890">
    <property type="entry name" value="Ebp2"/>
    <property type="match status" value="1"/>
</dbReference>
<keyword evidence="8" id="KW-1185">Reference proteome</keyword>
<comment type="caution">
    <text evidence="7">The sequence shown here is derived from an EMBL/GenBank/DDBJ whole genome shotgun (WGS) entry which is preliminary data.</text>
</comment>